<dbReference type="OrthoDB" id="4497333at2759"/>
<reference evidence="2 3" key="1">
    <citation type="submission" date="2018-02" db="EMBL/GenBank/DDBJ databases">
        <title>The genomes of Aspergillus section Nigri reveals drivers in fungal speciation.</title>
        <authorList>
            <consortium name="DOE Joint Genome Institute"/>
            <person name="Vesth T.C."/>
            <person name="Nybo J."/>
            <person name="Theobald S."/>
            <person name="Brandl J."/>
            <person name="Frisvad J.C."/>
            <person name="Nielsen K.F."/>
            <person name="Lyhne E.K."/>
            <person name="Kogle M.E."/>
            <person name="Kuo A."/>
            <person name="Riley R."/>
            <person name="Clum A."/>
            <person name="Nolan M."/>
            <person name="Lipzen A."/>
            <person name="Salamov A."/>
            <person name="Henrissat B."/>
            <person name="Wiebenga A."/>
            <person name="De vries R.P."/>
            <person name="Grigoriev I.V."/>
            <person name="Mortensen U.H."/>
            <person name="Andersen M.R."/>
            <person name="Baker S.E."/>
        </authorList>
    </citation>
    <scope>NUCLEOTIDE SEQUENCE [LARGE SCALE GENOMIC DNA]</scope>
    <source>
        <strain evidence="2 3">CBS 101889</strain>
    </source>
</reference>
<protein>
    <submittedName>
        <fullName evidence="2">Uncharacterized protein</fullName>
    </submittedName>
</protein>
<dbReference type="Proteomes" id="UP000248961">
    <property type="component" value="Unassembled WGS sequence"/>
</dbReference>
<name>A0A395HWH2_ASPHC</name>
<proteinExistence type="predicted"/>
<dbReference type="EMBL" id="KZ824284">
    <property type="protein sequence ID" value="RAL12147.1"/>
    <property type="molecule type" value="Genomic_DNA"/>
</dbReference>
<feature type="signal peptide" evidence="1">
    <location>
        <begin position="1"/>
        <end position="20"/>
    </location>
</feature>
<evidence type="ECO:0000256" key="1">
    <source>
        <dbReference type="SAM" id="SignalP"/>
    </source>
</evidence>
<dbReference type="GeneID" id="37201286"/>
<gene>
    <name evidence="2" type="ORF">BO97DRAFT_424672</name>
</gene>
<evidence type="ECO:0000313" key="2">
    <source>
        <dbReference type="EMBL" id="RAL12147.1"/>
    </source>
</evidence>
<dbReference type="VEuPathDB" id="FungiDB:BO97DRAFT_424672"/>
<evidence type="ECO:0000313" key="3">
    <source>
        <dbReference type="Proteomes" id="UP000248961"/>
    </source>
</evidence>
<dbReference type="AlphaFoldDB" id="A0A395HWH2"/>
<keyword evidence="3" id="KW-1185">Reference proteome</keyword>
<keyword evidence="1" id="KW-0732">Signal</keyword>
<accession>A0A395HWH2</accession>
<sequence length="85" mass="9314">MQLSAFFLATLTLLTSTVSAQSRPHGIDIGNEACVGQCVRDPRLLTCPTTKYQADQGCYVCCWQDDDAGAWADHIHDDDLVPDID</sequence>
<dbReference type="RefSeq" id="XP_025551301.1">
    <property type="nucleotide sequence ID" value="XM_025696997.1"/>
</dbReference>
<feature type="chain" id="PRO_5017393940" evidence="1">
    <location>
        <begin position="21"/>
        <end position="85"/>
    </location>
</feature>
<organism evidence="2 3">
    <name type="scientific">Aspergillus homomorphus (strain CBS 101889)</name>
    <dbReference type="NCBI Taxonomy" id="1450537"/>
    <lineage>
        <taxon>Eukaryota</taxon>
        <taxon>Fungi</taxon>
        <taxon>Dikarya</taxon>
        <taxon>Ascomycota</taxon>
        <taxon>Pezizomycotina</taxon>
        <taxon>Eurotiomycetes</taxon>
        <taxon>Eurotiomycetidae</taxon>
        <taxon>Eurotiales</taxon>
        <taxon>Aspergillaceae</taxon>
        <taxon>Aspergillus</taxon>
        <taxon>Aspergillus subgen. Circumdati</taxon>
    </lineage>
</organism>